<protein>
    <submittedName>
        <fullName evidence="1">Uncharacterized protein</fullName>
    </submittedName>
</protein>
<dbReference type="KEGG" id="aci:ACIAD1156"/>
<organism evidence="1 2">
    <name type="scientific">Acinetobacter baylyi (strain ATCC 33305 / BD413 / ADP1)</name>
    <dbReference type="NCBI Taxonomy" id="62977"/>
    <lineage>
        <taxon>Bacteria</taxon>
        <taxon>Pseudomonadati</taxon>
        <taxon>Pseudomonadota</taxon>
        <taxon>Gammaproteobacteria</taxon>
        <taxon>Moraxellales</taxon>
        <taxon>Moraxellaceae</taxon>
        <taxon>Acinetobacter</taxon>
    </lineage>
</organism>
<dbReference type="HOGENOM" id="CLU_2968721_0_0_6"/>
<evidence type="ECO:0000313" key="1">
    <source>
        <dbReference type="EMBL" id="CAG68035.1"/>
    </source>
</evidence>
<accession>Q6FD24</accession>
<dbReference type="AlphaFoldDB" id="Q6FD24"/>
<reference evidence="1 2" key="1">
    <citation type="journal article" date="2004" name="Nucleic Acids Res.">
        <title>Unique features revealed by the genome sequence of Acinetobacter sp. ADP1, a versatile and naturally transformation competent bacterium.</title>
        <authorList>
            <person name="Barbe V."/>
            <person name="Vallenet D."/>
            <person name="Fonknechten N."/>
            <person name="Kreimeyer A."/>
            <person name="Oztas S."/>
            <person name="Labarre L."/>
            <person name="Cruveiller S."/>
            <person name="Robert C."/>
            <person name="Duprat S."/>
            <person name="Wincker P."/>
            <person name="Ornston L.N."/>
            <person name="Weissenbach J."/>
            <person name="Marliere P."/>
            <person name="Cohen G.N."/>
            <person name="Medigue C."/>
        </authorList>
    </citation>
    <scope>NUCLEOTIDE SEQUENCE [LARGE SCALE GENOMIC DNA]</scope>
    <source>
        <strain evidence="2">ATCC 33305 / BD413 / ADP1</strain>
    </source>
</reference>
<dbReference type="Proteomes" id="UP000000430">
    <property type="component" value="Chromosome"/>
</dbReference>
<gene>
    <name evidence="1" type="ordered locus">ACIAD1156</name>
</gene>
<evidence type="ECO:0000313" key="2">
    <source>
        <dbReference type="Proteomes" id="UP000000430"/>
    </source>
</evidence>
<proteinExistence type="predicted"/>
<sequence length="58" mass="6919">MLPLKSMFNWTKIAFVLTKTFQSAKKDQSSCKELYIIFINDSRYHYSGIFNLILDFFD</sequence>
<name>Q6FD24_ACIAD</name>
<dbReference type="EMBL" id="CR543861">
    <property type="protein sequence ID" value="CAG68035.1"/>
    <property type="molecule type" value="Genomic_DNA"/>
</dbReference>